<protein>
    <submittedName>
        <fullName evidence="5">2-keto-3-deoxy-L-rhamnonate aldolase</fullName>
        <ecNumber evidence="5">4.1.2.53</ecNumber>
    </submittedName>
</protein>
<dbReference type="PANTHER" id="PTHR30502">
    <property type="entry name" value="2-KETO-3-DEOXY-L-RHAMNONATE ALDOLASE"/>
    <property type="match status" value="1"/>
</dbReference>
<evidence type="ECO:0000259" key="4">
    <source>
        <dbReference type="Pfam" id="PF03328"/>
    </source>
</evidence>
<dbReference type="GO" id="GO:0046872">
    <property type="term" value="F:metal ion binding"/>
    <property type="evidence" value="ECO:0007669"/>
    <property type="project" value="UniProtKB-KW"/>
</dbReference>
<reference evidence="5 6" key="1">
    <citation type="journal article" date="2016" name="Genome Announc.">
        <title>Draft Genome Sequence of 'Halomonas chromatireducens' Strain AGD 8-3, a Haloalkaliphilic Chromate- and Selenite-Reducing Gammaproteobacterium.</title>
        <authorList>
            <person name="Sharko F.S."/>
            <person name="Shapovalova A.A."/>
            <person name="Tsygankova S.V."/>
            <person name="Komova A.V."/>
            <person name="Boulygina E.S."/>
            <person name="Teslyuk A.B."/>
            <person name="Gotovtsev P.M."/>
            <person name="Namsaraev Z.B."/>
            <person name="Khijniak T.V."/>
            <person name="Nedoluzhko A.V."/>
            <person name="Vasilov R.G."/>
        </authorList>
    </citation>
    <scope>NUCLEOTIDE SEQUENCE [LARGE SCALE GENOMIC DNA]</scope>
    <source>
        <strain evidence="5 6">AGD 8-3</strain>
    </source>
</reference>
<evidence type="ECO:0000256" key="1">
    <source>
        <dbReference type="ARBA" id="ARBA00005568"/>
    </source>
</evidence>
<dbReference type="RefSeq" id="WP_066451424.1">
    <property type="nucleotide sequence ID" value="NZ_CP014226.1"/>
</dbReference>
<evidence type="ECO:0000313" key="5">
    <source>
        <dbReference type="EMBL" id="AMD02206.1"/>
    </source>
</evidence>
<dbReference type="InterPro" id="IPR015813">
    <property type="entry name" value="Pyrv/PenolPyrv_kinase-like_dom"/>
</dbReference>
<dbReference type="InterPro" id="IPR005000">
    <property type="entry name" value="Aldolase/citrate-lyase_domain"/>
</dbReference>
<dbReference type="GO" id="GO:0106099">
    <property type="term" value="F:2-keto-3-deoxy-L-rhamnonate aldolase activity"/>
    <property type="evidence" value="ECO:0007669"/>
    <property type="project" value="UniProtKB-EC"/>
</dbReference>
<dbReference type="FunFam" id="3.20.20.60:FF:000004">
    <property type="entry name" value="5-keto-4-deoxy-D-glucarate aldolase"/>
    <property type="match status" value="1"/>
</dbReference>
<dbReference type="PATRIC" id="fig|507626.3.peg.3155"/>
<organism evidence="5 6">
    <name type="scientific">Halomonas chromatireducens</name>
    <dbReference type="NCBI Taxonomy" id="507626"/>
    <lineage>
        <taxon>Bacteria</taxon>
        <taxon>Pseudomonadati</taxon>
        <taxon>Pseudomonadota</taxon>
        <taxon>Gammaproteobacteria</taxon>
        <taxon>Oceanospirillales</taxon>
        <taxon>Halomonadaceae</taxon>
        <taxon>Halomonas</taxon>
    </lineage>
</organism>
<dbReference type="EC" id="4.1.2.53" evidence="5"/>
<dbReference type="InterPro" id="IPR040442">
    <property type="entry name" value="Pyrv_kinase-like_dom_sf"/>
</dbReference>
<dbReference type="InterPro" id="IPR050251">
    <property type="entry name" value="HpcH-HpaI_aldolase"/>
</dbReference>
<dbReference type="SUPFAM" id="SSF51621">
    <property type="entry name" value="Phosphoenolpyruvate/pyruvate domain"/>
    <property type="match status" value="1"/>
</dbReference>
<feature type="domain" description="HpcH/HpaI aldolase/citrate lyase" evidence="4">
    <location>
        <begin position="19"/>
        <end position="244"/>
    </location>
</feature>
<reference evidence="5 6" key="2">
    <citation type="submission" date="2016-02" db="EMBL/GenBank/DDBJ databases">
        <authorList>
            <person name="Wen L."/>
            <person name="He K."/>
            <person name="Yang H."/>
        </authorList>
    </citation>
    <scope>NUCLEOTIDE SEQUENCE [LARGE SCALE GENOMIC DNA]</scope>
    <source>
        <strain evidence="5 6">AGD 8-3</strain>
    </source>
</reference>
<dbReference type="STRING" id="507626.LOKO_03160"/>
<name>A0A0X8HGH9_9GAMM</name>
<proteinExistence type="inferred from homology"/>
<accession>A0A0X8HGH9</accession>
<dbReference type="Pfam" id="PF03328">
    <property type="entry name" value="HpcH_HpaI"/>
    <property type="match status" value="1"/>
</dbReference>
<keyword evidence="3 5" id="KW-0456">Lyase</keyword>
<keyword evidence="2" id="KW-0479">Metal-binding</keyword>
<dbReference type="OrthoDB" id="86160at2"/>
<comment type="similarity">
    <text evidence="1">Belongs to the HpcH/HpaI aldolase family.</text>
</comment>
<evidence type="ECO:0000256" key="2">
    <source>
        <dbReference type="ARBA" id="ARBA00022723"/>
    </source>
</evidence>
<dbReference type="AlphaFoldDB" id="A0A0X8HGH9"/>
<dbReference type="Proteomes" id="UP000063387">
    <property type="component" value="Chromosome"/>
</dbReference>
<evidence type="ECO:0000256" key="3">
    <source>
        <dbReference type="ARBA" id="ARBA00023239"/>
    </source>
</evidence>
<sequence>MHLARNDFKRRLLGGEPLAGIWLGLANPYVAELAATAGFDWLLVDGEHAPNDLASLLGQLQAIAPYASAPVVRPPEGSAALLKQYLDVGVQNLLIPMVETADQAAELVAATRYPPQGVRGMGSALARASRWGQIEDYLERADDEICLILQLESPRALANLEAIAAVDGVDGLFVGPADLSAAMGYRGDPGHPEVRTVIDDAIVRIRAAGKVAGIISLCEEEARGYQAAGCGFVGVGVDALLLAQALRDLAGRFRPA</sequence>
<dbReference type="KEGG" id="hco:LOKO_03160"/>
<keyword evidence="6" id="KW-1185">Reference proteome</keyword>
<dbReference type="Gene3D" id="3.20.20.60">
    <property type="entry name" value="Phosphoenolpyruvate-binding domains"/>
    <property type="match status" value="1"/>
</dbReference>
<dbReference type="EMBL" id="CP014226">
    <property type="protein sequence ID" value="AMD02206.1"/>
    <property type="molecule type" value="Genomic_DNA"/>
</dbReference>
<evidence type="ECO:0000313" key="6">
    <source>
        <dbReference type="Proteomes" id="UP000063387"/>
    </source>
</evidence>
<gene>
    <name evidence="5" type="primary">rhmA</name>
    <name evidence="5" type="ORF">LOKO_03160</name>
</gene>
<dbReference type="PANTHER" id="PTHR30502:SF0">
    <property type="entry name" value="PHOSPHOENOLPYRUVATE CARBOXYLASE FAMILY PROTEIN"/>
    <property type="match status" value="1"/>
</dbReference>
<dbReference type="GO" id="GO:0005737">
    <property type="term" value="C:cytoplasm"/>
    <property type="evidence" value="ECO:0007669"/>
    <property type="project" value="UniProtKB-ARBA"/>
</dbReference>